<proteinExistence type="predicted"/>
<name>A0A409WIX0_9AGAR</name>
<keyword evidence="4" id="KW-1185">Reference proteome</keyword>
<dbReference type="Gene3D" id="3.40.30.10">
    <property type="entry name" value="Glutaredoxin"/>
    <property type="match status" value="1"/>
</dbReference>
<dbReference type="Gene3D" id="1.20.1050.10">
    <property type="match status" value="1"/>
</dbReference>
<dbReference type="InParanoid" id="A0A409WIX0"/>
<dbReference type="InterPro" id="IPR036249">
    <property type="entry name" value="Thioredoxin-like_sf"/>
</dbReference>
<dbReference type="InterPro" id="IPR036282">
    <property type="entry name" value="Glutathione-S-Trfase_C_sf"/>
</dbReference>
<dbReference type="AlphaFoldDB" id="A0A409WIX0"/>
<evidence type="ECO:0000313" key="3">
    <source>
        <dbReference type="EMBL" id="PPQ78421.1"/>
    </source>
</evidence>
<feature type="domain" description="Glutathione S-transferase UstS-like C-terminal" evidence="2">
    <location>
        <begin position="124"/>
        <end position="255"/>
    </location>
</feature>
<dbReference type="InterPro" id="IPR004045">
    <property type="entry name" value="Glutathione_S-Trfase_N"/>
</dbReference>
<comment type="caution">
    <text evidence="3">The sequence shown here is derived from an EMBL/GenBank/DDBJ whole genome shotgun (WGS) entry which is preliminary data.</text>
</comment>
<gene>
    <name evidence="3" type="ORF">CVT24_001429</name>
</gene>
<dbReference type="EMBL" id="NHTK01005464">
    <property type="protein sequence ID" value="PPQ78421.1"/>
    <property type="molecule type" value="Genomic_DNA"/>
</dbReference>
<dbReference type="OrthoDB" id="4951845at2759"/>
<evidence type="ECO:0000313" key="4">
    <source>
        <dbReference type="Proteomes" id="UP000284842"/>
    </source>
</evidence>
<reference evidence="3 4" key="1">
    <citation type="journal article" date="2018" name="Evol. Lett.">
        <title>Horizontal gene cluster transfer increased hallucinogenic mushroom diversity.</title>
        <authorList>
            <person name="Reynolds H.T."/>
            <person name="Vijayakumar V."/>
            <person name="Gluck-Thaler E."/>
            <person name="Korotkin H.B."/>
            <person name="Matheny P.B."/>
            <person name="Slot J.C."/>
        </authorList>
    </citation>
    <scope>NUCLEOTIDE SEQUENCE [LARGE SCALE GENOMIC DNA]</scope>
    <source>
        <strain evidence="3 4">2629</strain>
    </source>
</reference>
<evidence type="ECO:0000259" key="2">
    <source>
        <dbReference type="Pfam" id="PF22041"/>
    </source>
</evidence>
<feature type="domain" description="GST N-terminal" evidence="1">
    <location>
        <begin position="33"/>
        <end position="108"/>
    </location>
</feature>
<dbReference type="SUPFAM" id="SSF47616">
    <property type="entry name" value="GST C-terminal domain-like"/>
    <property type="match status" value="1"/>
</dbReference>
<organism evidence="3 4">
    <name type="scientific">Panaeolus cyanescens</name>
    <dbReference type="NCBI Taxonomy" id="181874"/>
    <lineage>
        <taxon>Eukaryota</taxon>
        <taxon>Fungi</taxon>
        <taxon>Dikarya</taxon>
        <taxon>Basidiomycota</taxon>
        <taxon>Agaricomycotina</taxon>
        <taxon>Agaricomycetes</taxon>
        <taxon>Agaricomycetidae</taxon>
        <taxon>Agaricales</taxon>
        <taxon>Agaricineae</taxon>
        <taxon>Galeropsidaceae</taxon>
        <taxon>Panaeolus</taxon>
    </lineage>
</organism>
<protein>
    <submittedName>
        <fullName evidence="3">Uncharacterized protein</fullName>
    </submittedName>
</protein>
<dbReference type="Pfam" id="PF13409">
    <property type="entry name" value="GST_N_2"/>
    <property type="match status" value="1"/>
</dbReference>
<dbReference type="Proteomes" id="UP000284842">
    <property type="component" value="Unassembled WGS sequence"/>
</dbReference>
<dbReference type="STRING" id="181874.A0A409WIX0"/>
<evidence type="ECO:0000259" key="1">
    <source>
        <dbReference type="Pfam" id="PF13409"/>
    </source>
</evidence>
<dbReference type="SUPFAM" id="SSF52833">
    <property type="entry name" value="Thioredoxin-like"/>
    <property type="match status" value="1"/>
</dbReference>
<dbReference type="InterPro" id="IPR054416">
    <property type="entry name" value="GST_UstS-like_C"/>
</dbReference>
<sequence>MADTFTFDIASLPSDRITLFEIRYNIEPHNSVCAWSWVVKYALYAKKIPFHVELVEMVDIPALSKALGLQPGEIIMGAPMYTLPAIYDPSTKKAVSDSLTINMYLDAQYPDTPRVVAEGTKGLIKAFFTAIRTLDYASFPLTIETYLGLTTAKSREYFRTTREKFLGARIEDMTPREPEKIAEVWAGVEKAFDTMDGWYGGNTFIMGNDVPTHADFVVAGRLMLLQEFFREESQDWKRVAGLNDGRWGKLLKYCNDMSVL</sequence>
<dbReference type="Pfam" id="PF22041">
    <property type="entry name" value="GST_C_7"/>
    <property type="match status" value="1"/>
</dbReference>
<accession>A0A409WIX0</accession>